<organism evidence="1 2">
    <name type="scientific">Engystomops pustulosus</name>
    <name type="common">Tungara frog</name>
    <name type="synonym">Physalaemus pustulosus</name>
    <dbReference type="NCBI Taxonomy" id="76066"/>
    <lineage>
        <taxon>Eukaryota</taxon>
        <taxon>Metazoa</taxon>
        <taxon>Chordata</taxon>
        <taxon>Craniata</taxon>
        <taxon>Vertebrata</taxon>
        <taxon>Euteleostomi</taxon>
        <taxon>Amphibia</taxon>
        <taxon>Batrachia</taxon>
        <taxon>Anura</taxon>
        <taxon>Neobatrachia</taxon>
        <taxon>Hyloidea</taxon>
        <taxon>Leptodactylidae</taxon>
        <taxon>Leiuperinae</taxon>
        <taxon>Engystomops</taxon>
    </lineage>
</organism>
<protein>
    <submittedName>
        <fullName evidence="1">Uncharacterized protein</fullName>
    </submittedName>
</protein>
<comment type="caution">
    <text evidence="1">The sequence shown here is derived from an EMBL/GenBank/DDBJ whole genome shotgun (WGS) entry which is preliminary data.</text>
</comment>
<keyword evidence="2" id="KW-1185">Reference proteome</keyword>
<sequence length="93" mass="10183">MRAFSTLKAKYVYTYGMKSQPGSLRSSLSDTISLFYPIIRSCLKWPLTSSGGLPKSHSPPIMLLNQHPSIQCPASKPTCVRMLGLKGVFPSGH</sequence>
<evidence type="ECO:0000313" key="1">
    <source>
        <dbReference type="EMBL" id="KAG8535233.1"/>
    </source>
</evidence>
<proteinExistence type="predicted"/>
<evidence type="ECO:0000313" key="2">
    <source>
        <dbReference type="Proteomes" id="UP000824782"/>
    </source>
</evidence>
<gene>
    <name evidence="1" type="ORF">GDO81_029084</name>
</gene>
<reference evidence="1" key="1">
    <citation type="thesis" date="2020" institute="ProQuest LLC" country="789 East Eisenhower Parkway, Ann Arbor, MI, USA">
        <title>Comparative Genomics and Chromosome Evolution.</title>
        <authorList>
            <person name="Mudd A.B."/>
        </authorList>
    </citation>
    <scope>NUCLEOTIDE SEQUENCE</scope>
    <source>
        <strain evidence="1">237g6f4</strain>
        <tissue evidence="1">Blood</tissue>
    </source>
</reference>
<accession>A0AAV6YGI8</accession>
<name>A0AAV6YGI8_ENGPU</name>
<dbReference type="EMBL" id="WNYA01073707">
    <property type="protein sequence ID" value="KAG8535233.1"/>
    <property type="molecule type" value="Genomic_DNA"/>
</dbReference>
<dbReference type="Proteomes" id="UP000824782">
    <property type="component" value="Unassembled WGS sequence"/>
</dbReference>
<dbReference type="AlphaFoldDB" id="A0AAV6YGI8"/>